<dbReference type="InterPro" id="IPR011011">
    <property type="entry name" value="Znf_FYVE_PHD"/>
</dbReference>
<dbReference type="InterPro" id="IPR013083">
    <property type="entry name" value="Znf_RING/FYVE/PHD"/>
</dbReference>
<keyword evidence="2" id="KW-0863">Zinc-finger</keyword>
<dbReference type="InterPro" id="IPR001965">
    <property type="entry name" value="Znf_PHD"/>
</dbReference>
<dbReference type="PANTHER" id="PTHR46695">
    <property type="entry name" value="ZINC FINGER CCCH DOMAIN-CONTAINING PROTEIN 44-RELATED"/>
    <property type="match status" value="1"/>
</dbReference>
<dbReference type="EMBL" id="CAUOFW020003791">
    <property type="protein sequence ID" value="CAK9162028.1"/>
    <property type="molecule type" value="Genomic_DNA"/>
</dbReference>
<evidence type="ECO:0000256" key="3">
    <source>
        <dbReference type="ARBA" id="ARBA00022833"/>
    </source>
</evidence>
<evidence type="ECO:0000259" key="5">
    <source>
        <dbReference type="SMART" id="SM00249"/>
    </source>
</evidence>
<organism evidence="6 7">
    <name type="scientific">Ilex paraguariensis</name>
    <name type="common">yerba mate</name>
    <dbReference type="NCBI Taxonomy" id="185542"/>
    <lineage>
        <taxon>Eukaryota</taxon>
        <taxon>Viridiplantae</taxon>
        <taxon>Streptophyta</taxon>
        <taxon>Embryophyta</taxon>
        <taxon>Tracheophyta</taxon>
        <taxon>Spermatophyta</taxon>
        <taxon>Magnoliopsida</taxon>
        <taxon>eudicotyledons</taxon>
        <taxon>Gunneridae</taxon>
        <taxon>Pentapetalae</taxon>
        <taxon>asterids</taxon>
        <taxon>campanulids</taxon>
        <taxon>Aquifoliales</taxon>
        <taxon>Aquifoliaceae</taxon>
        <taxon>Ilex</taxon>
    </lineage>
</organism>
<dbReference type="SUPFAM" id="SSF57903">
    <property type="entry name" value="FYVE/PHD zinc finger"/>
    <property type="match status" value="1"/>
</dbReference>
<gene>
    <name evidence="6" type="ORF">ILEXP_LOCUS30864</name>
</gene>
<reference evidence="6 7" key="1">
    <citation type="submission" date="2024-02" db="EMBL/GenBank/DDBJ databases">
        <authorList>
            <person name="Vignale AGUSTIN F."/>
            <person name="Sosa J E."/>
            <person name="Modenutti C."/>
        </authorList>
    </citation>
    <scope>NUCLEOTIDE SEQUENCE [LARGE SCALE GENOMIC DNA]</scope>
</reference>
<keyword evidence="1" id="KW-0479">Metal-binding</keyword>
<dbReference type="PANTHER" id="PTHR46695:SF5">
    <property type="entry name" value="RNA POLYMERASE-ASSOCIATED PROTEIN RTF1 HOMOLOG"/>
    <property type="match status" value="1"/>
</dbReference>
<evidence type="ECO:0000256" key="4">
    <source>
        <dbReference type="SAM" id="MobiDB-lite"/>
    </source>
</evidence>
<dbReference type="CDD" id="cd15568">
    <property type="entry name" value="PHD5_NSD"/>
    <property type="match status" value="1"/>
</dbReference>
<keyword evidence="7" id="KW-1185">Reference proteome</keyword>
<feature type="compositionally biased region" description="Basic residues" evidence="4">
    <location>
        <begin position="258"/>
        <end position="269"/>
    </location>
</feature>
<accession>A0ABC8T4M8</accession>
<protein>
    <recommendedName>
        <fullName evidence="5">Zinc finger PHD-type domain-containing protein</fullName>
    </recommendedName>
</protein>
<feature type="domain" description="Zinc finger PHD-type" evidence="5">
    <location>
        <begin position="287"/>
        <end position="346"/>
    </location>
</feature>
<proteinExistence type="predicted"/>
<keyword evidence="3" id="KW-0862">Zinc</keyword>
<evidence type="ECO:0000313" key="7">
    <source>
        <dbReference type="Proteomes" id="UP001642360"/>
    </source>
</evidence>
<sequence>MELNMEAAKGSGGSSPAFGAESLIVAKESETVAEETPVANTGMETKIEETADGAEKHMPELDASQHVGVKSPIGVKDDEDNDELVPEVDTKTEMEAKVDVEAGKGGGEEHLLELHDSSFVCTEPSIVVKDNNRDDGVLCKEDTPMLDTKIETETEEEATQVSESSKDNIVRNEAAVDNDTMMADSERETETEAEAGRGSGGESVQEFEDSNLVDQDEGDEVAEEEIPAAETEVEEEIPDADTAMETEMDAAESWKGAGGKRKRGRHSKGPAKIPARAPQRKTVGEDVCFICFDGGDLVLCDRRGCPKAYHPFCVNRDEAFFQAKGRWNCGIDWCRETGESQCRTCMPSSFVIDKLFKLMLALQ</sequence>
<feature type="region of interest" description="Disordered" evidence="4">
    <location>
        <begin position="252"/>
        <end position="277"/>
    </location>
</feature>
<dbReference type="SMART" id="SM00249">
    <property type="entry name" value="PHD"/>
    <property type="match status" value="1"/>
</dbReference>
<feature type="region of interest" description="Disordered" evidence="4">
    <location>
        <begin position="177"/>
        <end position="236"/>
    </location>
</feature>
<evidence type="ECO:0000256" key="1">
    <source>
        <dbReference type="ARBA" id="ARBA00022723"/>
    </source>
</evidence>
<evidence type="ECO:0000313" key="6">
    <source>
        <dbReference type="EMBL" id="CAK9162028.1"/>
    </source>
</evidence>
<evidence type="ECO:0000256" key="2">
    <source>
        <dbReference type="ARBA" id="ARBA00022771"/>
    </source>
</evidence>
<name>A0ABC8T4M8_9AQUA</name>
<feature type="compositionally biased region" description="Acidic residues" evidence="4">
    <location>
        <begin position="205"/>
        <end position="236"/>
    </location>
</feature>
<dbReference type="GO" id="GO:0008270">
    <property type="term" value="F:zinc ion binding"/>
    <property type="evidence" value="ECO:0007669"/>
    <property type="project" value="UniProtKB-KW"/>
</dbReference>
<dbReference type="Proteomes" id="UP001642360">
    <property type="component" value="Unassembled WGS sequence"/>
</dbReference>
<comment type="caution">
    <text evidence="6">The sequence shown here is derived from an EMBL/GenBank/DDBJ whole genome shotgun (WGS) entry which is preliminary data.</text>
</comment>
<dbReference type="Gene3D" id="3.30.40.10">
    <property type="entry name" value="Zinc/RING finger domain, C3HC4 (zinc finger)"/>
    <property type="match status" value="1"/>
</dbReference>
<dbReference type="AlphaFoldDB" id="A0ABC8T4M8"/>